<gene>
    <name evidence="2" type="ORF">E2C01_033083</name>
</gene>
<evidence type="ECO:0000313" key="2">
    <source>
        <dbReference type="EMBL" id="MPC39544.1"/>
    </source>
</evidence>
<name>A0A5B7F4Q1_PORTR</name>
<organism evidence="2 3">
    <name type="scientific">Portunus trituberculatus</name>
    <name type="common">Swimming crab</name>
    <name type="synonym">Neptunus trituberculatus</name>
    <dbReference type="NCBI Taxonomy" id="210409"/>
    <lineage>
        <taxon>Eukaryota</taxon>
        <taxon>Metazoa</taxon>
        <taxon>Ecdysozoa</taxon>
        <taxon>Arthropoda</taxon>
        <taxon>Crustacea</taxon>
        <taxon>Multicrustacea</taxon>
        <taxon>Malacostraca</taxon>
        <taxon>Eumalacostraca</taxon>
        <taxon>Eucarida</taxon>
        <taxon>Decapoda</taxon>
        <taxon>Pleocyemata</taxon>
        <taxon>Brachyura</taxon>
        <taxon>Eubrachyura</taxon>
        <taxon>Portunoidea</taxon>
        <taxon>Portunidae</taxon>
        <taxon>Portuninae</taxon>
        <taxon>Portunus</taxon>
    </lineage>
</organism>
<keyword evidence="3" id="KW-1185">Reference proteome</keyword>
<comment type="caution">
    <text evidence="2">The sequence shown here is derived from an EMBL/GenBank/DDBJ whole genome shotgun (WGS) entry which is preliminary data.</text>
</comment>
<dbReference type="AlphaFoldDB" id="A0A5B7F4Q1"/>
<evidence type="ECO:0000256" key="1">
    <source>
        <dbReference type="SAM" id="Coils"/>
    </source>
</evidence>
<dbReference type="EMBL" id="VSRR010004397">
    <property type="protein sequence ID" value="MPC39544.1"/>
    <property type="molecule type" value="Genomic_DNA"/>
</dbReference>
<evidence type="ECO:0000313" key="3">
    <source>
        <dbReference type="Proteomes" id="UP000324222"/>
    </source>
</evidence>
<sequence>MNRKDDQITKLKEEISDLKDKMQYLESHIDGVDQYERCDTIIIVSGPLIPEVWTSPLPTEINHYLEAQQPIFEARPGWGLHLNEASTLH</sequence>
<reference evidence="2 3" key="1">
    <citation type="submission" date="2019-05" db="EMBL/GenBank/DDBJ databases">
        <title>Another draft genome of Portunus trituberculatus and its Hox gene families provides insights of decapod evolution.</title>
        <authorList>
            <person name="Jeong J.-H."/>
            <person name="Song I."/>
            <person name="Kim S."/>
            <person name="Choi T."/>
            <person name="Kim D."/>
            <person name="Ryu S."/>
            <person name="Kim W."/>
        </authorList>
    </citation>
    <scope>NUCLEOTIDE SEQUENCE [LARGE SCALE GENOMIC DNA]</scope>
    <source>
        <tissue evidence="2">Muscle</tissue>
    </source>
</reference>
<protein>
    <submittedName>
        <fullName evidence="2">Uncharacterized protein</fullName>
    </submittedName>
</protein>
<accession>A0A5B7F4Q1</accession>
<proteinExistence type="predicted"/>
<keyword evidence="1" id="KW-0175">Coiled coil</keyword>
<feature type="coiled-coil region" evidence="1">
    <location>
        <begin position="1"/>
        <end position="28"/>
    </location>
</feature>
<dbReference type="Proteomes" id="UP000324222">
    <property type="component" value="Unassembled WGS sequence"/>
</dbReference>